<proteinExistence type="predicted"/>
<dbReference type="Gene3D" id="4.10.240.10">
    <property type="entry name" value="Zn(2)-C6 fungal-type DNA-binding domain"/>
    <property type="match status" value="1"/>
</dbReference>
<protein>
    <recommendedName>
        <fullName evidence="6">Zn(2)-C6 fungal-type domain-containing protein</fullName>
    </recommendedName>
</protein>
<dbReference type="PANTHER" id="PTHR47338">
    <property type="entry name" value="ZN(II)2CYS6 TRANSCRIPTION FACTOR (EUROFUNG)-RELATED"/>
    <property type="match status" value="1"/>
</dbReference>
<keyword evidence="3" id="KW-0805">Transcription regulation</keyword>
<evidence type="ECO:0000256" key="3">
    <source>
        <dbReference type="ARBA" id="ARBA00023015"/>
    </source>
</evidence>
<dbReference type="Pfam" id="PF00172">
    <property type="entry name" value="Zn_clus"/>
    <property type="match status" value="1"/>
</dbReference>
<dbReference type="OrthoDB" id="39175at2759"/>
<dbReference type="SUPFAM" id="SSF57701">
    <property type="entry name" value="Zn2/Cys6 DNA-binding domain"/>
    <property type="match status" value="1"/>
</dbReference>
<reference evidence="7 8" key="1">
    <citation type="journal article" date="2018" name="MBio">
        <title>Comparative Genomics Reveals the Core Gene Toolbox for the Fungus-Insect Symbiosis.</title>
        <authorList>
            <person name="Wang Y."/>
            <person name="Stata M."/>
            <person name="Wang W."/>
            <person name="Stajich J.E."/>
            <person name="White M.M."/>
            <person name="Moncalvo J.M."/>
        </authorList>
    </citation>
    <scope>NUCLEOTIDE SEQUENCE [LARGE SCALE GENOMIC DNA]</scope>
    <source>
        <strain evidence="7 8">SC-DP-2</strain>
    </source>
</reference>
<evidence type="ECO:0000256" key="5">
    <source>
        <dbReference type="ARBA" id="ARBA00023242"/>
    </source>
</evidence>
<dbReference type="GO" id="GO:0000981">
    <property type="term" value="F:DNA-binding transcription factor activity, RNA polymerase II-specific"/>
    <property type="evidence" value="ECO:0007669"/>
    <property type="project" value="InterPro"/>
</dbReference>
<dbReference type="InterPro" id="IPR036864">
    <property type="entry name" value="Zn2-C6_fun-type_DNA-bd_sf"/>
</dbReference>
<dbReference type="EMBL" id="MBFS01000974">
    <property type="protein sequence ID" value="PVV01577.1"/>
    <property type="molecule type" value="Genomic_DNA"/>
</dbReference>
<name>A0A2T9ZAL4_9FUNG</name>
<dbReference type="PANTHER" id="PTHR47338:SF5">
    <property type="entry name" value="ZN(II)2CYS6 TRANSCRIPTION FACTOR (EUROFUNG)"/>
    <property type="match status" value="1"/>
</dbReference>
<dbReference type="STRING" id="133381.A0A2T9ZAL4"/>
<keyword evidence="2" id="KW-0479">Metal-binding</keyword>
<dbReference type="CDD" id="cd12148">
    <property type="entry name" value="fungal_TF_MHR"/>
    <property type="match status" value="1"/>
</dbReference>
<accession>A0A2T9ZAL4</accession>
<keyword evidence="5" id="KW-0539">Nucleus</keyword>
<organism evidence="7 8">
    <name type="scientific">Smittium megazygosporum</name>
    <dbReference type="NCBI Taxonomy" id="133381"/>
    <lineage>
        <taxon>Eukaryota</taxon>
        <taxon>Fungi</taxon>
        <taxon>Fungi incertae sedis</taxon>
        <taxon>Zoopagomycota</taxon>
        <taxon>Kickxellomycotina</taxon>
        <taxon>Harpellomycetes</taxon>
        <taxon>Harpellales</taxon>
        <taxon>Legeriomycetaceae</taxon>
        <taxon>Smittium</taxon>
    </lineage>
</organism>
<keyword evidence="4" id="KW-0804">Transcription</keyword>
<dbReference type="InterPro" id="IPR001138">
    <property type="entry name" value="Zn2Cys6_DnaBD"/>
</dbReference>
<dbReference type="GO" id="GO:0008270">
    <property type="term" value="F:zinc ion binding"/>
    <property type="evidence" value="ECO:0007669"/>
    <property type="project" value="InterPro"/>
</dbReference>
<keyword evidence="8" id="KW-1185">Reference proteome</keyword>
<dbReference type="PROSITE" id="PS00463">
    <property type="entry name" value="ZN2_CY6_FUNGAL_1"/>
    <property type="match status" value="1"/>
</dbReference>
<evidence type="ECO:0000256" key="2">
    <source>
        <dbReference type="ARBA" id="ARBA00022723"/>
    </source>
</evidence>
<feature type="domain" description="Zn(2)-C6 fungal-type" evidence="6">
    <location>
        <begin position="19"/>
        <end position="49"/>
    </location>
</feature>
<dbReference type="SMART" id="SM00066">
    <property type="entry name" value="GAL4"/>
    <property type="match status" value="1"/>
</dbReference>
<dbReference type="CDD" id="cd00067">
    <property type="entry name" value="GAL4"/>
    <property type="match status" value="1"/>
</dbReference>
<evidence type="ECO:0000256" key="4">
    <source>
        <dbReference type="ARBA" id="ARBA00023163"/>
    </source>
</evidence>
<comment type="caution">
    <text evidence="7">The sequence shown here is derived from an EMBL/GenBank/DDBJ whole genome shotgun (WGS) entry which is preliminary data.</text>
</comment>
<dbReference type="GO" id="GO:0005634">
    <property type="term" value="C:nucleus"/>
    <property type="evidence" value="ECO:0007669"/>
    <property type="project" value="UniProtKB-SubCell"/>
</dbReference>
<dbReference type="PROSITE" id="PS50048">
    <property type="entry name" value="ZN2_CY6_FUNGAL_2"/>
    <property type="match status" value="1"/>
</dbReference>
<evidence type="ECO:0000256" key="1">
    <source>
        <dbReference type="ARBA" id="ARBA00004123"/>
    </source>
</evidence>
<comment type="subcellular location">
    <subcellularLocation>
        <location evidence="1">Nucleus</location>
    </subcellularLocation>
</comment>
<gene>
    <name evidence="7" type="ORF">BB560_003999</name>
</gene>
<evidence type="ECO:0000313" key="8">
    <source>
        <dbReference type="Proteomes" id="UP000245609"/>
    </source>
</evidence>
<dbReference type="InterPro" id="IPR050815">
    <property type="entry name" value="TF_fung"/>
</dbReference>
<dbReference type="Proteomes" id="UP000245609">
    <property type="component" value="Unassembled WGS sequence"/>
</dbReference>
<sequence length="698" mass="77412">MDANPEIKLEEPPVRLLISCDMCRQRKIKCDGSKPSCGRCLKMKVNCHYSPITERRKARKTQPLPKCSELIKGIPLILFFLYFSNPTFILIHSLFFSLPDTSISEIVDIHKEIGDLLDKLKDISLNSSILETLSSYKDSSDISETPYFSETPLLQDVSQVSSNTPLSCDFSSNESNSLVFALSSIDLNNAKKYISSFFSSYHPYTTGLEPSANSILFFLYEFTQLKNPQLISAILAAGSLAELRSSVLHNPTGPSSDFETLYKCLKNSIPSIIENPSIQSIIILNILATIENKLNVSQIYSSIALRMCFRLGLDKPSSSTNPNVKNLFWASLLTDSISSWTNGETPMIDFSAISHAGSSHFNVLIILFLHIYKKMHTESVDLGGSQSSNSHLFAQLLLKLDMWYKSLPETMRLEKINNTYNFAALSTGSEPQLAANLFLHCLYHALVIVLNQNYSLDLWNKQSPSSLTSLDKCSSSSHTYSVSDRSLISAGIITDILPLIQGVAPFYHFYGLGTCVYIGGLVYIECIISNNTSSDLNTFKSLLSKNISFLELSGEIELAQKLSLQARNVLQFTALKILDSQSVQASVFNTFINPSSSEDKNMTDGQLASGPDINMGVGFDAISFTNVSASTTSNNHGNFIHTKLENYMKPEAFQSDTSSTVISSDYPNTQLFKDNMNFNVSQNRNIDDIISCAFSNFN</sequence>
<evidence type="ECO:0000259" key="6">
    <source>
        <dbReference type="PROSITE" id="PS50048"/>
    </source>
</evidence>
<evidence type="ECO:0000313" key="7">
    <source>
        <dbReference type="EMBL" id="PVV01577.1"/>
    </source>
</evidence>
<dbReference type="AlphaFoldDB" id="A0A2T9ZAL4"/>